<evidence type="ECO:0000313" key="7">
    <source>
        <dbReference type="EMBL" id="WOK07638.1"/>
    </source>
</evidence>
<dbReference type="Proteomes" id="UP001302349">
    <property type="component" value="Chromosome"/>
</dbReference>
<evidence type="ECO:0000313" key="8">
    <source>
        <dbReference type="Proteomes" id="UP001302349"/>
    </source>
</evidence>
<protein>
    <submittedName>
        <fullName evidence="7">DUF423 domain-containing protein</fullName>
    </submittedName>
</protein>
<sequence>MSDSVNKNAKRTLIVASVFGALAVGIGAFGAHSLKAHLLEIGRFDTFETAVRYHFYHTFALLVVGLLQLRFNNKYLSWSANSFLAGILLFSGSLYTLCLAPSLAYLGIITPFGGLFFISGWLVTAFGVSRQ</sequence>
<keyword evidence="3 6" id="KW-0812">Transmembrane</keyword>
<evidence type="ECO:0000256" key="4">
    <source>
        <dbReference type="ARBA" id="ARBA00022989"/>
    </source>
</evidence>
<keyword evidence="4 6" id="KW-1133">Transmembrane helix</keyword>
<proteinExistence type="inferred from homology"/>
<evidence type="ECO:0000256" key="1">
    <source>
        <dbReference type="ARBA" id="ARBA00004141"/>
    </source>
</evidence>
<comment type="subcellular location">
    <subcellularLocation>
        <location evidence="1">Membrane</location>
        <topology evidence="1">Multi-pass membrane protein</topology>
    </subcellularLocation>
</comment>
<feature type="transmembrane region" description="Helical" evidence="6">
    <location>
        <begin position="54"/>
        <end position="71"/>
    </location>
</feature>
<organism evidence="7 8">
    <name type="scientific">Imperialibacter roseus</name>
    <dbReference type="NCBI Taxonomy" id="1324217"/>
    <lineage>
        <taxon>Bacteria</taxon>
        <taxon>Pseudomonadati</taxon>
        <taxon>Bacteroidota</taxon>
        <taxon>Cytophagia</taxon>
        <taxon>Cytophagales</taxon>
        <taxon>Flammeovirgaceae</taxon>
        <taxon>Imperialibacter</taxon>
    </lineage>
</organism>
<comment type="similarity">
    <text evidence="2">Belongs to the UPF0382 family.</text>
</comment>
<dbReference type="InterPro" id="IPR006696">
    <property type="entry name" value="DUF423"/>
</dbReference>
<evidence type="ECO:0000256" key="6">
    <source>
        <dbReference type="SAM" id="Phobius"/>
    </source>
</evidence>
<dbReference type="PANTHER" id="PTHR43461:SF1">
    <property type="entry name" value="TRANSMEMBRANE PROTEIN 256"/>
    <property type="match status" value="1"/>
</dbReference>
<accession>A0ABZ0IRE9</accession>
<feature type="transmembrane region" description="Helical" evidence="6">
    <location>
        <begin position="12"/>
        <end position="34"/>
    </location>
</feature>
<keyword evidence="5 6" id="KW-0472">Membrane</keyword>
<gene>
    <name evidence="7" type="ORF">RT717_03250</name>
</gene>
<dbReference type="Pfam" id="PF04241">
    <property type="entry name" value="DUF423"/>
    <property type="match status" value="1"/>
</dbReference>
<evidence type="ECO:0000256" key="2">
    <source>
        <dbReference type="ARBA" id="ARBA00009694"/>
    </source>
</evidence>
<evidence type="ECO:0000256" key="3">
    <source>
        <dbReference type="ARBA" id="ARBA00022692"/>
    </source>
</evidence>
<evidence type="ECO:0000256" key="5">
    <source>
        <dbReference type="ARBA" id="ARBA00023136"/>
    </source>
</evidence>
<dbReference type="RefSeq" id="WP_317490309.1">
    <property type="nucleotide sequence ID" value="NZ_CP136051.1"/>
</dbReference>
<reference evidence="7 8" key="1">
    <citation type="journal article" date="2023" name="Microbiol. Resour. Announc.">
        <title>Complete Genome Sequence of Imperialibacter roseus strain P4T.</title>
        <authorList>
            <person name="Tizabi D.R."/>
            <person name="Bachvaroff T."/>
            <person name="Hill R.T."/>
        </authorList>
    </citation>
    <scope>NUCLEOTIDE SEQUENCE [LARGE SCALE GENOMIC DNA]</scope>
    <source>
        <strain evidence="7 8">P4T</strain>
    </source>
</reference>
<keyword evidence="8" id="KW-1185">Reference proteome</keyword>
<feature type="transmembrane region" description="Helical" evidence="6">
    <location>
        <begin position="103"/>
        <end position="128"/>
    </location>
</feature>
<dbReference type="EMBL" id="CP136051">
    <property type="protein sequence ID" value="WOK07638.1"/>
    <property type="molecule type" value="Genomic_DNA"/>
</dbReference>
<name>A0ABZ0IRE9_9BACT</name>
<dbReference type="PANTHER" id="PTHR43461">
    <property type="entry name" value="TRANSMEMBRANE PROTEIN 256"/>
    <property type="match status" value="1"/>
</dbReference>
<feature type="transmembrane region" description="Helical" evidence="6">
    <location>
        <begin position="78"/>
        <end position="97"/>
    </location>
</feature>